<comment type="cofactor">
    <cofactor evidence="8">
        <name>Mg(2+)</name>
        <dbReference type="ChEBI" id="CHEBI:18420"/>
    </cofactor>
    <text evidence="8">Divalent metal ions. Mg(2+) is the most effective.</text>
</comment>
<reference evidence="10 11" key="2">
    <citation type="submission" date="2021-12" db="EMBL/GenBank/DDBJ databases">
        <title>Antimicrobial susceptibility of Lactobacillus delbrueckii subsp. lactis obtained from milk products and other habitats.</title>
        <authorList>
            <person name="Shani N."/>
        </authorList>
    </citation>
    <scope>NUCLEOTIDE SEQUENCE [LARGE SCALE GENOMIC DNA]</scope>
    <source>
        <strain evidence="10 11">FAM 21755</strain>
    </source>
</reference>
<comment type="function">
    <text evidence="5">Catalyzes the dephosphorylation of 2-6 carbon acid sugars in vitro.</text>
</comment>
<dbReference type="PANTHER" id="PTHR19288">
    <property type="entry name" value="4-NITROPHENYLPHOSPHATASE-RELATED"/>
    <property type="match status" value="1"/>
</dbReference>
<feature type="binding site" evidence="8">
    <location>
        <position position="12"/>
    </location>
    <ligand>
        <name>Mg(2+)</name>
        <dbReference type="ChEBI" id="CHEBI:18420"/>
    </ligand>
</feature>
<dbReference type="InterPro" id="IPR023214">
    <property type="entry name" value="HAD_sf"/>
</dbReference>
<dbReference type="InterPro" id="IPR006357">
    <property type="entry name" value="HAD-SF_hydro_IIA"/>
</dbReference>
<comment type="similarity">
    <text evidence="1 5">Belongs to the HAD-like hydrolase superfamily. NagD family.</text>
</comment>
<keyword evidence="3 9" id="KW-0378">Hydrolase</keyword>
<evidence type="ECO:0000256" key="4">
    <source>
        <dbReference type="ARBA" id="ARBA00022842"/>
    </source>
</evidence>
<dbReference type="GO" id="GO:0005737">
    <property type="term" value="C:cytoplasm"/>
    <property type="evidence" value="ECO:0007669"/>
    <property type="project" value="TreeGrafter"/>
</dbReference>
<dbReference type="RefSeq" id="WP_003615699.1">
    <property type="nucleotide sequence ID" value="NZ_CP046131.1"/>
</dbReference>
<dbReference type="Proteomes" id="UP001200334">
    <property type="component" value="Unassembled WGS sequence"/>
</dbReference>
<evidence type="ECO:0000256" key="5">
    <source>
        <dbReference type="PIRNR" id="PIRNR000915"/>
    </source>
</evidence>
<accession>A0A061C8U7</accession>
<feature type="active site" description="Nucleophile" evidence="6">
    <location>
        <position position="10"/>
    </location>
</feature>
<evidence type="ECO:0000256" key="2">
    <source>
        <dbReference type="ARBA" id="ARBA00022723"/>
    </source>
</evidence>
<evidence type="ECO:0000256" key="6">
    <source>
        <dbReference type="PIRSR" id="PIRSR000915-1"/>
    </source>
</evidence>
<dbReference type="Gene3D" id="3.40.50.1000">
    <property type="entry name" value="HAD superfamily/HAD-like"/>
    <property type="match status" value="2"/>
</dbReference>
<feature type="binding site" evidence="7">
    <location>
        <position position="184"/>
    </location>
    <ligand>
        <name>substrate</name>
    </ligand>
</feature>
<dbReference type="GO" id="GO:0016791">
    <property type="term" value="F:phosphatase activity"/>
    <property type="evidence" value="ECO:0007669"/>
    <property type="project" value="TreeGrafter"/>
</dbReference>
<dbReference type="Pfam" id="PF13344">
    <property type="entry name" value="Hydrolase_6"/>
    <property type="match status" value="1"/>
</dbReference>
<protein>
    <recommendedName>
        <fullName evidence="5">Acid sugar phosphatase</fullName>
        <ecNumber evidence="5">3.1.3.-</ecNumber>
    </recommendedName>
</protein>
<reference evidence="9" key="1">
    <citation type="submission" date="2018-07" db="EMBL/GenBank/DDBJ databases">
        <authorList>
            <person name="Somerville V."/>
        </authorList>
    </citation>
    <scope>NUCLEOTIDE SEQUENCE</scope>
    <source>
        <strain evidence="9">NWC_2_2</strain>
    </source>
</reference>
<dbReference type="PIRSF" id="PIRSF000915">
    <property type="entry name" value="PGP-type_phosphatase"/>
    <property type="match status" value="1"/>
</dbReference>
<dbReference type="AlphaFoldDB" id="A0A061C8U7"/>
<evidence type="ECO:0000256" key="3">
    <source>
        <dbReference type="ARBA" id="ARBA00022801"/>
    </source>
</evidence>
<dbReference type="EMBL" id="CP031023">
    <property type="protein sequence ID" value="AZA15714.1"/>
    <property type="molecule type" value="Genomic_DNA"/>
</dbReference>
<evidence type="ECO:0000256" key="7">
    <source>
        <dbReference type="PIRSR" id="PIRSR000915-2"/>
    </source>
</evidence>
<keyword evidence="2 5" id="KW-0479">Metal-binding</keyword>
<dbReference type="NCBIfam" id="TIGR01457">
    <property type="entry name" value="HAD-SF-IIA-hyp2"/>
    <property type="match status" value="1"/>
</dbReference>
<dbReference type="PANTHER" id="PTHR19288:SF46">
    <property type="entry name" value="HALOACID DEHALOGENASE-LIKE HYDROLASE DOMAIN-CONTAINING PROTEIN 2"/>
    <property type="match status" value="1"/>
</dbReference>
<feature type="binding site" evidence="8">
    <location>
        <position position="209"/>
    </location>
    <ligand>
        <name>Mg(2+)</name>
        <dbReference type="ChEBI" id="CHEBI:18420"/>
    </ligand>
</feature>
<dbReference type="GO" id="GO:0046872">
    <property type="term" value="F:metal ion binding"/>
    <property type="evidence" value="ECO:0007669"/>
    <property type="project" value="UniProtKB-KW"/>
</dbReference>
<proteinExistence type="inferred from homology"/>
<dbReference type="CDD" id="cd07530">
    <property type="entry name" value="HAD_Pase_UmpH-like"/>
    <property type="match status" value="1"/>
</dbReference>
<organism evidence="9">
    <name type="scientific">Lactobacillus delbrueckii subsp. lactis</name>
    <dbReference type="NCBI Taxonomy" id="29397"/>
    <lineage>
        <taxon>Bacteria</taxon>
        <taxon>Bacillati</taxon>
        <taxon>Bacillota</taxon>
        <taxon>Bacilli</taxon>
        <taxon>Lactobacillales</taxon>
        <taxon>Lactobacillaceae</taxon>
        <taxon>Lactobacillus</taxon>
    </lineage>
</organism>
<feature type="active site" description="Proton donor" evidence="6">
    <location>
        <position position="12"/>
    </location>
</feature>
<sequence length="256" mass="28138">MKDYRLFLIDLDGTIYRGKETIESGVRFVKRLDEAGLDYLFLTNNTTRTPQMVADKLAGHGVKTDVSKIYTPSMATASYILEKDAKRPIGVYIIGQIGLWKEILDRLEFYYDEENPDYVIVGMDTDLTYHKLMVATRCIHRGAVFIGTNSDQNLPVGKELRPGNGSICAALEVASGQKPLFIGKPEAIIVNRALDLAGVRAEEALIVGDNYPTDIMAGINSGVDTLLTLTGVTQKADLAGLTPPTYLVNDLDEFSL</sequence>
<gene>
    <name evidence="9" type="ORF">DQL93_03360</name>
    <name evidence="10" type="ORF">LOB85_03515</name>
</gene>
<dbReference type="SUPFAM" id="SSF56784">
    <property type="entry name" value="HAD-like"/>
    <property type="match status" value="1"/>
</dbReference>
<evidence type="ECO:0000313" key="9">
    <source>
        <dbReference type="EMBL" id="AZA15714.1"/>
    </source>
</evidence>
<keyword evidence="4 5" id="KW-0460">Magnesium</keyword>
<dbReference type="EC" id="3.1.3.-" evidence="5"/>
<name>A0A061C8U7_LACDL</name>
<dbReference type="InterPro" id="IPR006354">
    <property type="entry name" value="HAD-SF_hydro_IIA_hyp1"/>
</dbReference>
<dbReference type="EMBL" id="JAJNUY010000010">
    <property type="protein sequence ID" value="MCD5563222.1"/>
    <property type="molecule type" value="Genomic_DNA"/>
</dbReference>
<evidence type="ECO:0000313" key="11">
    <source>
        <dbReference type="Proteomes" id="UP001200334"/>
    </source>
</evidence>
<evidence type="ECO:0000313" key="10">
    <source>
        <dbReference type="EMBL" id="MCD5563222.1"/>
    </source>
</evidence>
<dbReference type="Pfam" id="PF13242">
    <property type="entry name" value="Hydrolase_like"/>
    <property type="match status" value="1"/>
</dbReference>
<dbReference type="SFLD" id="SFLDS00003">
    <property type="entry name" value="Haloacid_Dehalogenase"/>
    <property type="match status" value="1"/>
</dbReference>
<evidence type="ECO:0000256" key="1">
    <source>
        <dbReference type="ARBA" id="ARBA00006696"/>
    </source>
</evidence>
<feature type="binding site" evidence="8">
    <location>
        <position position="10"/>
    </location>
    <ligand>
        <name>Mg(2+)</name>
        <dbReference type="ChEBI" id="CHEBI:18420"/>
    </ligand>
</feature>
<dbReference type="SFLD" id="SFLDG01129">
    <property type="entry name" value="C1.5:_HAD__Beta-PGM__Phosphata"/>
    <property type="match status" value="1"/>
</dbReference>
<dbReference type="InterPro" id="IPR036412">
    <property type="entry name" value="HAD-like_sf"/>
</dbReference>
<dbReference type="NCBIfam" id="TIGR01460">
    <property type="entry name" value="HAD-SF-IIA"/>
    <property type="match status" value="1"/>
</dbReference>
<evidence type="ECO:0000256" key="8">
    <source>
        <dbReference type="PIRSR" id="PIRSR000915-3"/>
    </source>
</evidence>